<evidence type="ECO:0000313" key="2">
    <source>
        <dbReference type="EMBL" id="AQS40882.1"/>
    </source>
</evidence>
<dbReference type="GO" id="GO:0032259">
    <property type="term" value="P:methylation"/>
    <property type="evidence" value="ECO:0007669"/>
    <property type="project" value="UniProtKB-KW"/>
</dbReference>
<dbReference type="Pfam" id="PF08241">
    <property type="entry name" value="Methyltransf_11"/>
    <property type="match status" value="1"/>
</dbReference>
<keyword evidence="2" id="KW-0489">Methyltransferase</keyword>
<gene>
    <name evidence="2" type="ORF">BHV28_01570</name>
</gene>
<evidence type="ECO:0000259" key="1">
    <source>
        <dbReference type="Pfam" id="PF08241"/>
    </source>
</evidence>
<protein>
    <submittedName>
        <fullName evidence="2">Methyltransferase</fullName>
    </submittedName>
</protein>
<sequence>MFVNIVGLRSFYASPLGQSVQTAIATALHPSTRSARHECVMGFGYAVPYLDPFYTQAERCFAFMPAQQGASLWPNADHVATALVAENALPLPEASIDRIILVHGLEQMEDAEESLRELWRVLTPEGRINIVVANRRGLWARAEFTPFGHGEPYSHGQLQHLLQKTGFTFGPVREALHFLPRKNGRMNAVSHLYEKTAQRLFPYFGGVLVVEAQKKLYKRLTVARRAPKRVLVPGLRPQPSVRRVPHGVTEG</sequence>
<dbReference type="EMBL" id="CP017315">
    <property type="protein sequence ID" value="AQS40882.1"/>
    <property type="molecule type" value="Genomic_DNA"/>
</dbReference>
<dbReference type="SUPFAM" id="SSF53335">
    <property type="entry name" value="S-adenosyl-L-methionine-dependent methyltransferases"/>
    <property type="match status" value="1"/>
</dbReference>
<reference evidence="2 3" key="1">
    <citation type="journal article" date="2010" name="Science">
        <title>Genomic comparison of the ants Camponotus floridanus and Harpegnathos saltator.</title>
        <authorList>
            <person name="Bonasio R."/>
            <person name="Zhang G."/>
            <person name="Ye C."/>
            <person name="Mutti N.S."/>
            <person name="Fang X."/>
            <person name="Qin N."/>
            <person name="Donahue G."/>
            <person name="Yang P."/>
            <person name="Li Q."/>
            <person name="Li C."/>
            <person name="Zhang P."/>
            <person name="Huang Z."/>
            <person name="Berger S.L."/>
            <person name="Reinberg D."/>
            <person name="Wang J."/>
            <person name="Liebig J."/>
        </authorList>
    </citation>
    <scope>NUCLEOTIDE SEQUENCE [LARGE SCALE GENOMIC DNA]</scope>
    <source>
        <strain evidence="2 3">Hsal</strain>
    </source>
</reference>
<reference evidence="2 3" key="2">
    <citation type="journal article" date="2016" name="Sci. Rep.">
        <title>The genome of Rhizobiales bacteria in predatory ants reveals urease gene functions but no genes for nitrogen fixation.</title>
        <authorList>
            <person name="Neuvonen M.M."/>
            <person name="Tamarit D."/>
            <person name="Naslund K."/>
            <person name="Liebig J."/>
            <person name="Feldhaar H."/>
            <person name="Moran N.A."/>
            <person name="Guy L."/>
            <person name="Andersson S.G."/>
        </authorList>
    </citation>
    <scope>NUCLEOTIDE SEQUENCE [LARGE SCALE GENOMIC DNA]</scope>
    <source>
        <strain evidence="2 3">Hsal</strain>
    </source>
</reference>
<keyword evidence="2" id="KW-0808">Transferase</keyword>
<keyword evidence="3" id="KW-1185">Reference proteome</keyword>
<dbReference type="GO" id="GO:0008757">
    <property type="term" value="F:S-adenosylmethionine-dependent methyltransferase activity"/>
    <property type="evidence" value="ECO:0007669"/>
    <property type="project" value="InterPro"/>
</dbReference>
<dbReference type="Gene3D" id="3.40.50.150">
    <property type="entry name" value="Vaccinia Virus protein VP39"/>
    <property type="match status" value="1"/>
</dbReference>
<dbReference type="STRING" id="1902579.BHV28_01570"/>
<name>A0A1U9JSP8_9HYPH</name>
<dbReference type="InterPro" id="IPR013216">
    <property type="entry name" value="Methyltransf_11"/>
</dbReference>
<proteinExistence type="predicted"/>
<dbReference type="InterPro" id="IPR029063">
    <property type="entry name" value="SAM-dependent_MTases_sf"/>
</dbReference>
<accession>A0A1U9JSP8</accession>
<dbReference type="KEGG" id="thd:BHV28_01570"/>
<dbReference type="Proteomes" id="UP000188912">
    <property type="component" value="Chromosome"/>
</dbReference>
<feature type="domain" description="Methyltransferase type 11" evidence="1">
    <location>
        <begin position="87"/>
        <end position="128"/>
    </location>
</feature>
<organism evidence="2 3">
    <name type="scientific">Candidatus Tokpelaia hoelldobleri</name>
    <dbReference type="NCBI Taxonomy" id="1902579"/>
    <lineage>
        <taxon>Bacteria</taxon>
        <taxon>Pseudomonadati</taxon>
        <taxon>Pseudomonadota</taxon>
        <taxon>Alphaproteobacteria</taxon>
        <taxon>Hyphomicrobiales</taxon>
        <taxon>Candidatus Tokpelaia</taxon>
    </lineage>
</organism>
<evidence type="ECO:0000313" key="3">
    <source>
        <dbReference type="Proteomes" id="UP000188912"/>
    </source>
</evidence>
<dbReference type="AlphaFoldDB" id="A0A1U9JSP8"/>